<name>A0A0F9K3F3_9ZZZZ</name>
<dbReference type="AlphaFoldDB" id="A0A0F9K3F3"/>
<evidence type="ECO:0000313" key="1">
    <source>
        <dbReference type="EMBL" id="KKM76488.1"/>
    </source>
</evidence>
<evidence type="ECO:0008006" key="2">
    <source>
        <dbReference type="Google" id="ProtNLM"/>
    </source>
</evidence>
<sequence>MRYEFTGTRLDCVSLELALGLNKGDIQSITTVGDKVTLETKSSLTAKAIADMESILAKSKS</sequence>
<proteinExistence type="predicted"/>
<reference evidence="1" key="1">
    <citation type="journal article" date="2015" name="Nature">
        <title>Complex archaea that bridge the gap between prokaryotes and eukaryotes.</title>
        <authorList>
            <person name="Spang A."/>
            <person name="Saw J.H."/>
            <person name="Jorgensen S.L."/>
            <person name="Zaremba-Niedzwiedzka K."/>
            <person name="Martijn J."/>
            <person name="Lind A.E."/>
            <person name="van Eijk R."/>
            <person name="Schleper C."/>
            <person name="Guy L."/>
            <person name="Ettema T.J."/>
        </authorList>
    </citation>
    <scope>NUCLEOTIDE SEQUENCE</scope>
</reference>
<dbReference type="EMBL" id="LAZR01008801">
    <property type="protein sequence ID" value="KKM76488.1"/>
    <property type="molecule type" value="Genomic_DNA"/>
</dbReference>
<gene>
    <name evidence="1" type="ORF">LCGC14_1379640</name>
</gene>
<comment type="caution">
    <text evidence="1">The sequence shown here is derived from an EMBL/GenBank/DDBJ whole genome shotgun (WGS) entry which is preliminary data.</text>
</comment>
<protein>
    <recommendedName>
        <fullName evidence="2">HMA domain-containing protein</fullName>
    </recommendedName>
</protein>
<accession>A0A0F9K3F3</accession>
<organism evidence="1">
    <name type="scientific">marine sediment metagenome</name>
    <dbReference type="NCBI Taxonomy" id="412755"/>
    <lineage>
        <taxon>unclassified sequences</taxon>
        <taxon>metagenomes</taxon>
        <taxon>ecological metagenomes</taxon>
    </lineage>
</organism>